<protein>
    <submittedName>
        <fullName evidence="2">Aminoglycoside phosphotransferase family protein</fullName>
    </submittedName>
</protein>
<dbReference type="PANTHER" id="PTHR21310">
    <property type="entry name" value="AMINOGLYCOSIDE PHOSPHOTRANSFERASE-RELATED-RELATED"/>
    <property type="match status" value="1"/>
</dbReference>
<dbReference type="Gene3D" id="3.90.1200.10">
    <property type="match status" value="1"/>
</dbReference>
<comment type="caution">
    <text evidence="2">The sequence shown here is derived from an EMBL/GenBank/DDBJ whole genome shotgun (WGS) entry which is preliminary data.</text>
</comment>
<dbReference type="Gene3D" id="3.30.200.20">
    <property type="entry name" value="Phosphorylase Kinase, domain 1"/>
    <property type="match status" value="1"/>
</dbReference>
<dbReference type="Proteomes" id="UP001199916">
    <property type="component" value="Unassembled WGS sequence"/>
</dbReference>
<organism evidence="2 3">
    <name type="scientific">Paenibacillus profundus</name>
    <dbReference type="NCBI Taxonomy" id="1173085"/>
    <lineage>
        <taxon>Bacteria</taxon>
        <taxon>Bacillati</taxon>
        <taxon>Bacillota</taxon>
        <taxon>Bacilli</taxon>
        <taxon>Bacillales</taxon>
        <taxon>Paenibacillaceae</taxon>
        <taxon>Paenibacillus</taxon>
    </lineage>
</organism>
<dbReference type="EMBL" id="JAJNBZ010000006">
    <property type="protein sequence ID" value="MCE5169743.1"/>
    <property type="molecule type" value="Genomic_DNA"/>
</dbReference>
<reference evidence="2 3" key="1">
    <citation type="submission" date="2021-11" db="EMBL/GenBank/DDBJ databases">
        <title>Draft genome sequence of Paenibacillus profundus YoMME, a new Gram-positive bacteria with exoelectrogenic properties.</title>
        <authorList>
            <person name="Hubenova Y."/>
            <person name="Hubenova E."/>
            <person name="Manasiev Y."/>
            <person name="Peykov S."/>
            <person name="Mitov M."/>
        </authorList>
    </citation>
    <scope>NUCLEOTIDE SEQUENCE [LARGE SCALE GENOMIC DNA]</scope>
    <source>
        <strain evidence="2 3">YoMME</strain>
    </source>
</reference>
<sequence>MNENSRIFKAVDEYSLTRIIQHVFDRDTVVAEAKLREGGLFNTTYLVTTKCPDQNVIIRFAPSRQELLFQFEREMMAKEPWIYEQLRRVGIPVPRILAFDDSYRIIPRSYVVLEYVAGIPLHEAKMSDMDRSTIQERLGKATAAMHSITADYYGWPQPDHPERAYRTWWDFIAAFTDEIAEKTTRFEVFDEMMMQTYYDFFREHKHVFELAETPRFVHNDLWEPNVLVREENGTWDIAAVIDADRALFGDREYEFALWGNNPHFMRGYGRTLDDSHEANIRRTSYMFLLQLMNAYFHKVQNNNEAQYLHEKALAEATFEQLRHMTELAHV</sequence>
<feature type="domain" description="Aminoglycoside phosphotransferase" evidence="1">
    <location>
        <begin position="34"/>
        <end position="259"/>
    </location>
</feature>
<evidence type="ECO:0000313" key="3">
    <source>
        <dbReference type="Proteomes" id="UP001199916"/>
    </source>
</evidence>
<evidence type="ECO:0000313" key="2">
    <source>
        <dbReference type="EMBL" id="MCE5169743.1"/>
    </source>
</evidence>
<proteinExistence type="predicted"/>
<dbReference type="InterPro" id="IPR002575">
    <property type="entry name" value="Aminoglycoside_PTrfase"/>
</dbReference>
<accession>A0ABS8YCJ4</accession>
<gene>
    <name evidence="2" type="ORF">LQV63_10495</name>
</gene>
<dbReference type="Pfam" id="PF01636">
    <property type="entry name" value="APH"/>
    <property type="match status" value="1"/>
</dbReference>
<dbReference type="RefSeq" id="WP_233696652.1">
    <property type="nucleotide sequence ID" value="NZ_JAJNBZ010000006.1"/>
</dbReference>
<dbReference type="InterPro" id="IPR051678">
    <property type="entry name" value="AGP_Transferase"/>
</dbReference>
<dbReference type="InterPro" id="IPR011009">
    <property type="entry name" value="Kinase-like_dom_sf"/>
</dbReference>
<evidence type="ECO:0000259" key="1">
    <source>
        <dbReference type="Pfam" id="PF01636"/>
    </source>
</evidence>
<keyword evidence="3" id="KW-1185">Reference proteome</keyword>
<name>A0ABS8YCJ4_9BACL</name>
<dbReference type="SUPFAM" id="SSF56112">
    <property type="entry name" value="Protein kinase-like (PK-like)"/>
    <property type="match status" value="1"/>
</dbReference>
<dbReference type="PANTHER" id="PTHR21310:SF15">
    <property type="entry name" value="AMINOGLYCOSIDE PHOSPHOTRANSFERASE DOMAIN-CONTAINING PROTEIN"/>
    <property type="match status" value="1"/>
</dbReference>